<reference evidence="2 3" key="1">
    <citation type="submission" date="2020-09" db="EMBL/GenBank/DDBJ databases">
        <title>Paenibacillus sp. strain PR3 16S rRNA gene Genome sequencing and assembly.</title>
        <authorList>
            <person name="Kim J."/>
        </authorList>
    </citation>
    <scope>NUCLEOTIDE SEQUENCE [LARGE SCALE GENOMIC DNA]</scope>
    <source>
        <strain evidence="2 3">PR3</strain>
    </source>
</reference>
<dbReference type="CDD" id="cd00291">
    <property type="entry name" value="SirA_YedF_YeeD"/>
    <property type="match status" value="1"/>
</dbReference>
<dbReference type="Pfam" id="PF10006">
    <property type="entry name" value="DUF2249"/>
    <property type="match status" value="2"/>
</dbReference>
<evidence type="ECO:0000259" key="1">
    <source>
        <dbReference type="Pfam" id="PF10006"/>
    </source>
</evidence>
<dbReference type="InterPro" id="IPR018720">
    <property type="entry name" value="DUF2249"/>
</dbReference>
<name>A0ABR8MU09_9BACL</name>
<dbReference type="InterPro" id="IPR036868">
    <property type="entry name" value="TusA-like_sf"/>
</dbReference>
<gene>
    <name evidence="2" type="ORF">H8B09_07345</name>
</gene>
<proteinExistence type="predicted"/>
<dbReference type="SUPFAM" id="SSF64307">
    <property type="entry name" value="SirA-like"/>
    <property type="match status" value="1"/>
</dbReference>
<dbReference type="EMBL" id="JACXZA010000002">
    <property type="protein sequence ID" value="MBD3918561.1"/>
    <property type="molecule type" value="Genomic_DNA"/>
</dbReference>
<dbReference type="Gene3D" id="3.30.110.40">
    <property type="entry name" value="TusA-like domain"/>
    <property type="match status" value="1"/>
</dbReference>
<accession>A0ABR8MU09</accession>
<dbReference type="RefSeq" id="WP_191202884.1">
    <property type="nucleotide sequence ID" value="NZ_JACXZA010000002.1"/>
</dbReference>
<dbReference type="Proteomes" id="UP000609346">
    <property type="component" value="Unassembled WGS sequence"/>
</dbReference>
<feature type="domain" description="DUF2249" evidence="1">
    <location>
        <begin position="121"/>
        <end position="187"/>
    </location>
</feature>
<evidence type="ECO:0000313" key="2">
    <source>
        <dbReference type="EMBL" id="MBD3918561.1"/>
    </source>
</evidence>
<sequence>MNEQSANVVELDVRPYLRKKLEPFQVIMDTVKKLGPSDIFVLHATIKPMPLFGVLKVRGLIGKAEQLGTDHWVVTFVNKKNKSWLDRIGNAAVAVEQPAIGPHAKYCNATEDLEELPRTLTLDNRGLEPPKPMIRTLSALDRLQPGDAVVIHNDRVPMFLLEELQSLGYPHTIEEQADGSAKVTIRKI</sequence>
<organism evidence="2 3">
    <name type="scientific">Paenibacillus terricola</name>
    <dbReference type="NCBI Taxonomy" id="2763503"/>
    <lineage>
        <taxon>Bacteria</taxon>
        <taxon>Bacillati</taxon>
        <taxon>Bacillota</taxon>
        <taxon>Bacilli</taxon>
        <taxon>Bacillales</taxon>
        <taxon>Paenibacillaceae</taxon>
        <taxon>Paenibacillus</taxon>
    </lineage>
</organism>
<evidence type="ECO:0000313" key="3">
    <source>
        <dbReference type="Proteomes" id="UP000609346"/>
    </source>
</evidence>
<feature type="domain" description="DUF2249" evidence="1">
    <location>
        <begin position="10"/>
        <end position="76"/>
    </location>
</feature>
<protein>
    <submittedName>
        <fullName evidence="2">DUF2249 domain-containing protein</fullName>
    </submittedName>
</protein>
<keyword evidence="3" id="KW-1185">Reference proteome</keyword>
<comment type="caution">
    <text evidence="2">The sequence shown here is derived from an EMBL/GenBank/DDBJ whole genome shotgun (WGS) entry which is preliminary data.</text>
</comment>